<dbReference type="Proteomes" id="UP000318590">
    <property type="component" value="Unassembled WGS sequence"/>
</dbReference>
<organism evidence="1 2">
    <name type="scientific">Palleronia caenipelagi</name>
    <dbReference type="NCBI Taxonomy" id="2489174"/>
    <lineage>
        <taxon>Bacteria</taxon>
        <taxon>Pseudomonadati</taxon>
        <taxon>Pseudomonadota</taxon>
        <taxon>Alphaproteobacteria</taxon>
        <taxon>Rhodobacterales</taxon>
        <taxon>Roseobacteraceae</taxon>
        <taxon>Palleronia</taxon>
    </lineage>
</organism>
<comment type="caution">
    <text evidence="1">The sequence shown here is derived from an EMBL/GenBank/DDBJ whole genome shotgun (WGS) entry which is preliminary data.</text>
</comment>
<evidence type="ECO:0000313" key="2">
    <source>
        <dbReference type="Proteomes" id="UP000318590"/>
    </source>
</evidence>
<proteinExistence type="predicted"/>
<gene>
    <name evidence="1" type="ORF">FEV53_13880</name>
</gene>
<name>A0A547PRB2_9RHOB</name>
<evidence type="ECO:0000313" key="1">
    <source>
        <dbReference type="EMBL" id="TRD16687.1"/>
    </source>
</evidence>
<accession>A0A547PRB2</accession>
<keyword evidence="2" id="KW-1185">Reference proteome</keyword>
<dbReference type="PROSITE" id="PS51257">
    <property type="entry name" value="PROKAR_LIPOPROTEIN"/>
    <property type="match status" value="1"/>
</dbReference>
<dbReference type="RefSeq" id="WP_142835421.1">
    <property type="nucleotide sequence ID" value="NZ_VFSV01000027.1"/>
</dbReference>
<dbReference type="EMBL" id="VFSV01000027">
    <property type="protein sequence ID" value="TRD16687.1"/>
    <property type="molecule type" value="Genomic_DNA"/>
</dbReference>
<dbReference type="AlphaFoldDB" id="A0A547PRB2"/>
<dbReference type="OrthoDB" id="7869656at2"/>
<reference evidence="1 2" key="1">
    <citation type="submission" date="2019-06" db="EMBL/GenBank/DDBJ databases">
        <title>Paenimaribius caenipelagi gen. nov., sp. nov., isolated from a tidal flat.</title>
        <authorList>
            <person name="Yoon J.-H."/>
        </authorList>
    </citation>
    <scope>NUCLEOTIDE SEQUENCE [LARGE SCALE GENOMIC DNA]</scope>
    <source>
        <strain evidence="1 2">JBTF-M29</strain>
    </source>
</reference>
<protein>
    <submittedName>
        <fullName evidence="1">Uncharacterized protein</fullName>
    </submittedName>
</protein>
<sequence length="89" mass="9400">MRKLGMMLVATVSLSGCVLPQLEEEDPTLLKNISPEALAALPQGVDPHFLIRDANGCYGLALEAVPEEQVLTGIALLDANGQQICDAPT</sequence>